<feature type="region of interest" description="Disordered" evidence="1">
    <location>
        <begin position="324"/>
        <end position="358"/>
    </location>
</feature>
<dbReference type="Proteomes" id="UP000006039">
    <property type="component" value="Unassembled WGS sequence"/>
</dbReference>
<dbReference type="InterPro" id="IPR029482">
    <property type="entry name" value="HRXXH"/>
</dbReference>
<evidence type="ECO:0000313" key="4">
    <source>
        <dbReference type="EnsemblFungi" id="EJT68474"/>
    </source>
</evidence>
<gene>
    <name evidence="4" type="primary">20354408</name>
    <name evidence="3" type="ORF">GGTG_13950</name>
</gene>
<dbReference type="GO" id="GO:0008237">
    <property type="term" value="F:metallopeptidase activity"/>
    <property type="evidence" value="ECO:0007669"/>
    <property type="project" value="InterPro"/>
</dbReference>
<evidence type="ECO:0000313" key="5">
    <source>
        <dbReference type="Proteomes" id="UP000006039"/>
    </source>
</evidence>
<reference evidence="3" key="2">
    <citation type="submission" date="2010-07" db="EMBL/GenBank/DDBJ databases">
        <authorList>
            <consortium name="The Broad Institute Genome Sequencing Platform"/>
            <consortium name="Broad Institute Genome Sequencing Center for Infectious Disease"/>
            <person name="Ma L.-J."/>
            <person name="Dead R."/>
            <person name="Young S."/>
            <person name="Zeng Q."/>
            <person name="Koehrsen M."/>
            <person name="Alvarado L."/>
            <person name="Berlin A."/>
            <person name="Chapman S.B."/>
            <person name="Chen Z."/>
            <person name="Freedman E."/>
            <person name="Gellesch M."/>
            <person name="Goldberg J."/>
            <person name="Griggs A."/>
            <person name="Gujja S."/>
            <person name="Heilman E.R."/>
            <person name="Heiman D."/>
            <person name="Hepburn T."/>
            <person name="Howarth C."/>
            <person name="Jen D."/>
            <person name="Larson L."/>
            <person name="Mehta T."/>
            <person name="Neiman D."/>
            <person name="Pearson M."/>
            <person name="Roberts A."/>
            <person name="Saif S."/>
            <person name="Shea T."/>
            <person name="Shenoy N."/>
            <person name="Sisk P."/>
            <person name="Stolte C."/>
            <person name="Sykes S."/>
            <person name="Walk T."/>
            <person name="White J."/>
            <person name="Yandava C."/>
            <person name="Haas B."/>
            <person name="Nusbaum C."/>
            <person name="Birren B."/>
        </authorList>
    </citation>
    <scope>NUCLEOTIDE SEQUENCE</scope>
    <source>
        <strain evidence="3">R3-111a-1</strain>
    </source>
</reference>
<keyword evidence="5" id="KW-1185">Reference proteome</keyword>
<dbReference type="Pfam" id="PF13933">
    <property type="entry name" value="HRXXH"/>
    <property type="match status" value="1"/>
</dbReference>
<sequence>MRKEMRWPAAVYKNCAADWIPSSTGVVSLLVQASPALQAPRGHFSVRNVSEPGGAPYPEFTMKASTCILFASLAALADMAATLPPSLERRAANDGVRVVTVTVPSAPSQPTPAALYSWREGSVDEYPIHASCNGTERAQLRRALDETVELAQHARDHILRFGRSSGIYARYFGNASTGEPIGWFERLARGDKGGMWFRCDDVDGNCHQAGWGGHWRGANASSETVICPLSYETRKPLDALCSFGYTVAAGKLNLYWAADLMHRIFHLEPVGEGAVEHYADSHAECLALAKSDPSKAVRNTHSLQYFALDAYAYDVVMPGEGCPGRPSSASSSAPAPAQPPATTTAAVSPTKTSTAGAECHTHSDGVVHCV</sequence>
<dbReference type="RefSeq" id="XP_009230139.1">
    <property type="nucleotide sequence ID" value="XM_009231875.1"/>
</dbReference>
<dbReference type="Gene3D" id="3.40.390.10">
    <property type="entry name" value="Collagenase (Catalytic Domain)"/>
    <property type="match status" value="1"/>
</dbReference>
<name>J3PKA0_GAET3</name>
<feature type="compositionally biased region" description="Low complexity" evidence="1">
    <location>
        <begin position="326"/>
        <end position="355"/>
    </location>
</feature>
<evidence type="ECO:0000313" key="3">
    <source>
        <dbReference type="EMBL" id="EJT68474.1"/>
    </source>
</evidence>
<dbReference type="GO" id="GO:0005178">
    <property type="term" value="F:integrin binding"/>
    <property type="evidence" value="ECO:0007669"/>
    <property type="project" value="TreeGrafter"/>
</dbReference>
<accession>J3PKA0</accession>
<dbReference type="CDD" id="cd11307">
    <property type="entry name" value="M35_Asp_f2_like"/>
    <property type="match status" value="1"/>
</dbReference>
<dbReference type="PANTHER" id="PTHR39399:SF1">
    <property type="entry name" value="PROTEIN ZPS1"/>
    <property type="match status" value="1"/>
</dbReference>
<dbReference type="InterPro" id="IPR024079">
    <property type="entry name" value="MetalloPept_cat_dom_sf"/>
</dbReference>
<dbReference type="GO" id="GO:0005576">
    <property type="term" value="C:extracellular region"/>
    <property type="evidence" value="ECO:0007669"/>
    <property type="project" value="TreeGrafter"/>
</dbReference>
<protein>
    <recommendedName>
        <fullName evidence="2">Putative peptidase domain-containing protein</fullName>
    </recommendedName>
</protein>
<dbReference type="SUPFAM" id="SSF55486">
    <property type="entry name" value="Metalloproteases ('zincins'), catalytic domain"/>
    <property type="match status" value="1"/>
</dbReference>
<dbReference type="eggNOG" id="ENOG502RTN8">
    <property type="taxonomic scope" value="Eukaryota"/>
</dbReference>
<reference evidence="4" key="5">
    <citation type="submission" date="2018-04" db="UniProtKB">
        <authorList>
            <consortium name="EnsemblFungi"/>
        </authorList>
    </citation>
    <scope>IDENTIFICATION</scope>
    <source>
        <strain evidence="4">R3-111a-1</strain>
    </source>
</reference>
<dbReference type="GO" id="GO:0009986">
    <property type="term" value="C:cell surface"/>
    <property type="evidence" value="ECO:0007669"/>
    <property type="project" value="TreeGrafter"/>
</dbReference>
<dbReference type="EnsemblFungi" id="EJT68474">
    <property type="protein sequence ID" value="EJT68474"/>
    <property type="gene ID" value="GGTG_13950"/>
</dbReference>
<organism evidence="3">
    <name type="scientific">Gaeumannomyces tritici (strain R3-111a-1)</name>
    <name type="common">Wheat and barley take-all root rot fungus</name>
    <name type="synonym">Gaeumannomyces graminis var. tritici</name>
    <dbReference type="NCBI Taxonomy" id="644352"/>
    <lineage>
        <taxon>Eukaryota</taxon>
        <taxon>Fungi</taxon>
        <taxon>Dikarya</taxon>
        <taxon>Ascomycota</taxon>
        <taxon>Pezizomycotina</taxon>
        <taxon>Sordariomycetes</taxon>
        <taxon>Sordariomycetidae</taxon>
        <taxon>Magnaporthales</taxon>
        <taxon>Magnaporthaceae</taxon>
        <taxon>Gaeumannomyces</taxon>
    </lineage>
</organism>
<evidence type="ECO:0000259" key="2">
    <source>
        <dbReference type="Pfam" id="PF13933"/>
    </source>
</evidence>
<dbReference type="HOGENOM" id="CLU_048223_0_0_1"/>
<evidence type="ECO:0000256" key="1">
    <source>
        <dbReference type="SAM" id="MobiDB-lite"/>
    </source>
</evidence>
<dbReference type="VEuPathDB" id="FungiDB:GGTG_13950"/>
<dbReference type="PANTHER" id="PTHR39399">
    <property type="entry name" value="PROTEIN ZPS1"/>
    <property type="match status" value="1"/>
</dbReference>
<dbReference type="OrthoDB" id="4689212at2759"/>
<dbReference type="EMBL" id="GL385480">
    <property type="protein sequence ID" value="EJT68474.1"/>
    <property type="molecule type" value="Genomic_DNA"/>
</dbReference>
<dbReference type="InterPro" id="IPR039124">
    <property type="entry name" value="PRA1-like"/>
</dbReference>
<proteinExistence type="predicted"/>
<dbReference type="GO" id="GO:0009277">
    <property type="term" value="C:fungal-type cell wall"/>
    <property type="evidence" value="ECO:0007669"/>
    <property type="project" value="TreeGrafter"/>
</dbReference>
<reference evidence="5" key="1">
    <citation type="submission" date="2010-07" db="EMBL/GenBank/DDBJ databases">
        <title>The genome sequence of Gaeumannomyces graminis var. tritici strain R3-111a-1.</title>
        <authorList>
            <consortium name="The Broad Institute Genome Sequencing Platform"/>
            <person name="Ma L.-J."/>
            <person name="Dead R."/>
            <person name="Young S."/>
            <person name="Zeng Q."/>
            <person name="Koehrsen M."/>
            <person name="Alvarado L."/>
            <person name="Berlin A."/>
            <person name="Chapman S.B."/>
            <person name="Chen Z."/>
            <person name="Freedman E."/>
            <person name="Gellesch M."/>
            <person name="Goldberg J."/>
            <person name="Griggs A."/>
            <person name="Gujja S."/>
            <person name="Heilman E.R."/>
            <person name="Heiman D."/>
            <person name="Hepburn T."/>
            <person name="Howarth C."/>
            <person name="Jen D."/>
            <person name="Larson L."/>
            <person name="Mehta T."/>
            <person name="Neiman D."/>
            <person name="Pearson M."/>
            <person name="Roberts A."/>
            <person name="Saif S."/>
            <person name="Shea T."/>
            <person name="Shenoy N."/>
            <person name="Sisk P."/>
            <person name="Stolte C."/>
            <person name="Sykes S."/>
            <person name="Walk T."/>
            <person name="White J."/>
            <person name="Yandava C."/>
            <person name="Haas B."/>
            <person name="Nusbaum C."/>
            <person name="Birren B."/>
        </authorList>
    </citation>
    <scope>NUCLEOTIDE SEQUENCE [LARGE SCALE GENOMIC DNA]</scope>
    <source>
        <strain evidence="5">R3-111a-1</strain>
    </source>
</reference>
<reference evidence="4" key="4">
    <citation type="journal article" date="2015" name="G3 (Bethesda)">
        <title>Genome sequences of three phytopathogenic species of the Magnaporthaceae family of fungi.</title>
        <authorList>
            <person name="Okagaki L.H."/>
            <person name="Nunes C.C."/>
            <person name="Sailsbery J."/>
            <person name="Clay B."/>
            <person name="Brown D."/>
            <person name="John T."/>
            <person name="Oh Y."/>
            <person name="Young N."/>
            <person name="Fitzgerald M."/>
            <person name="Haas B.J."/>
            <person name="Zeng Q."/>
            <person name="Young S."/>
            <person name="Adiconis X."/>
            <person name="Fan L."/>
            <person name="Levin J.Z."/>
            <person name="Mitchell T.K."/>
            <person name="Okubara P.A."/>
            <person name="Farman M.L."/>
            <person name="Kohn L.M."/>
            <person name="Birren B."/>
            <person name="Ma L.-J."/>
            <person name="Dean R.A."/>
        </authorList>
    </citation>
    <scope>NUCLEOTIDE SEQUENCE</scope>
    <source>
        <strain evidence="4">R3-111a-1</strain>
    </source>
</reference>
<dbReference type="AlphaFoldDB" id="J3PKA0"/>
<dbReference type="STRING" id="644352.J3PKA0"/>
<dbReference type="GO" id="GO:0008270">
    <property type="term" value="F:zinc ion binding"/>
    <property type="evidence" value="ECO:0007669"/>
    <property type="project" value="TreeGrafter"/>
</dbReference>
<feature type="domain" description="Putative peptidase" evidence="2">
    <location>
        <begin position="107"/>
        <end position="324"/>
    </location>
</feature>
<dbReference type="FunCoup" id="J3PKA0">
    <property type="interactions" value="16"/>
</dbReference>
<dbReference type="GeneID" id="20354408"/>
<reference evidence="3" key="3">
    <citation type="submission" date="2010-09" db="EMBL/GenBank/DDBJ databases">
        <title>Annotation of Gaeumannomyces graminis var. tritici R3-111a-1.</title>
        <authorList>
            <consortium name="The Broad Institute Genome Sequencing Platform"/>
            <person name="Ma L.-J."/>
            <person name="Dead R."/>
            <person name="Young S.K."/>
            <person name="Zeng Q."/>
            <person name="Gargeya S."/>
            <person name="Fitzgerald M."/>
            <person name="Haas B."/>
            <person name="Abouelleil A."/>
            <person name="Alvarado L."/>
            <person name="Arachchi H.M."/>
            <person name="Berlin A."/>
            <person name="Brown A."/>
            <person name="Chapman S.B."/>
            <person name="Chen Z."/>
            <person name="Dunbar C."/>
            <person name="Freedman E."/>
            <person name="Gearin G."/>
            <person name="Gellesch M."/>
            <person name="Goldberg J."/>
            <person name="Griggs A."/>
            <person name="Gujja S."/>
            <person name="Heiman D."/>
            <person name="Howarth C."/>
            <person name="Larson L."/>
            <person name="Lui A."/>
            <person name="MacDonald P.J.P."/>
            <person name="Mehta T."/>
            <person name="Montmayeur A."/>
            <person name="Murphy C."/>
            <person name="Neiman D."/>
            <person name="Pearson M."/>
            <person name="Priest M."/>
            <person name="Roberts A."/>
            <person name="Saif S."/>
            <person name="Shea T."/>
            <person name="Shenoy N."/>
            <person name="Sisk P."/>
            <person name="Stolte C."/>
            <person name="Sykes S."/>
            <person name="Yandava C."/>
            <person name="Wortman J."/>
            <person name="Nusbaum C."/>
            <person name="Birren B."/>
        </authorList>
    </citation>
    <scope>NUCLEOTIDE SEQUENCE</scope>
    <source>
        <strain evidence="3">R3-111a-1</strain>
    </source>
</reference>